<comment type="caution">
    <text evidence="6">The sequence shown here is derived from an EMBL/GenBank/DDBJ whole genome shotgun (WGS) entry which is preliminary data.</text>
</comment>
<evidence type="ECO:0000259" key="4">
    <source>
        <dbReference type="Pfam" id="PF18962"/>
    </source>
</evidence>
<dbReference type="InterPro" id="IPR025875">
    <property type="entry name" value="Leu-rich_rpt_4"/>
</dbReference>
<evidence type="ECO:0000256" key="1">
    <source>
        <dbReference type="ARBA" id="ARBA00022614"/>
    </source>
</evidence>
<dbReference type="Proteomes" id="UP000256980">
    <property type="component" value="Unassembled WGS sequence"/>
</dbReference>
<protein>
    <submittedName>
        <fullName evidence="6">Putative repeat protein (TIGR01451 family)/predicted secreted protein (Por secretion system target)</fullName>
    </submittedName>
</protein>
<dbReference type="InterPro" id="IPR047589">
    <property type="entry name" value="DUF11_rpt"/>
</dbReference>
<keyword evidence="2" id="KW-0732">Signal</keyword>
<gene>
    <name evidence="6" type="ORF">DFQ10_101454</name>
</gene>
<dbReference type="NCBIfam" id="TIGR01451">
    <property type="entry name" value="B_ant_repeat"/>
    <property type="match status" value="1"/>
</dbReference>
<dbReference type="Pfam" id="PF18962">
    <property type="entry name" value="Por_Secre_tail"/>
    <property type="match status" value="1"/>
</dbReference>
<keyword evidence="7" id="KW-1185">Reference proteome</keyword>
<evidence type="ECO:0000256" key="2">
    <source>
        <dbReference type="ARBA" id="ARBA00022729"/>
    </source>
</evidence>
<name>A0A3D9HB20_9FLAO</name>
<dbReference type="PROSITE" id="PS51450">
    <property type="entry name" value="LRR"/>
    <property type="match status" value="1"/>
</dbReference>
<dbReference type="NCBIfam" id="TIGR04183">
    <property type="entry name" value="Por_Secre_tail"/>
    <property type="match status" value="1"/>
</dbReference>
<dbReference type="InterPro" id="IPR052574">
    <property type="entry name" value="CDIRP"/>
</dbReference>
<evidence type="ECO:0000259" key="5">
    <source>
        <dbReference type="Pfam" id="PF24595"/>
    </source>
</evidence>
<dbReference type="PANTHER" id="PTHR47566">
    <property type="match status" value="1"/>
</dbReference>
<reference evidence="6 7" key="1">
    <citation type="submission" date="2018-07" db="EMBL/GenBank/DDBJ databases">
        <title>Genomic Encyclopedia of Type Strains, Phase III (KMG-III): the genomes of soil and plant-associated and newly described type strains.</title>
        <authorList>
            <person name="Whitman W."/>
        </authorList>
    </citation>
    <scope>NUCLEOTIDE SEQUENCE [LARGE SCALE GENOMIC DNA]</scope>
    <source>
        <strain evidence="6 7">CECT 7946</strain>
    </source>
</reference>
<sequence length="749" mass="83871">MKNYFFFVIAILISITINAQNIENLEPEFKNMLTNTNCVATSRYEPGISDADTNDDGEISIAEAEAVIHLNFGQYDVTDASGIEYFINLESLNCQYNALSSLNVNTLVNLTYLNCSNNQLTELTGINNLVNLEVLDCGNNALSALDLSNSFNLESIACYNNQLTILTLGELANLIILDCTYNQITSLDVTGSPILQELYCANNQITYLDLSNKAVDTYYYEAQNNQIETLLIKNGSVIDDMISWDFSEFNFSNNPLTYVCGDEDELQLIHSWLAYHEINNCVVSSYCSFIPGGEYYSVEGNIAMDLDSNGCDTNDAVFPNLNFEISNGTETGNFISNATGSYSIAIQGGTHTITPILENPSYFEVTPESVTIDFPTETSPFTQDFCITPIGIYKAIDIQIIPLTAAVPGFEADYRIIYKNIGNTLIDFGQVLLTNHFDLMSEVSFSPSWNSFTFVDNAWHFNFEDLQPFETRTIDFSMLINTPMDTPAVNGSDVLTFNANYFIEYELEDPETAFVLEQTVVNSFDPNDKTCLEGDFITPEMVGDYVHYMIRFENTGTANAENVVVKDHIDISKYDLSSILPLHGSHNFVTRIKNTSEDHYVEFIFENINLPFNDTNNDGYIVFKIKTLDTLALNDTLENEAEIYFDFNFPIVTNIALTTIETLSTDEFELANNTITLYPNPTTHILHLESKQPIKQITICDISGRLIKELAVIGTKTKTTISTQEFSSGTYFVKIKSETGDVVKKIIKA</sequence>
<dbReference type="Gene3D" id="3.80.10.10">
    <property type="entry name" value="Ribonuclease Inhibitor"/>
    <property type="match status" value="1"/>
</dbReference>
<feature type="domain" description="DUF7619" evidence="5">
    <location>
        <begin position="525"/>
        <end position="659"/>
    </location>
</feature>
<dbReference type="Pfam" id="PF24595">
    <property type="entry name" value="DUF7619"/>
    <property type="match status" value="1"/>
</dbReference>
<dbReference type="InterPro" id="IPR055353">
    <property type="entry name" value="DUF7619"/>
</dbReference>
<dbReference type="PANTHER" id="PTHR47566:SF1">
    <property type="entry name" value="PROTEIN NUD1"/>
    <property type="match status" value="1"/>
</dbReference>
<dbReference type="EMBL" id="QRDV01000001">
    <property type="protein sequence ID" value="RED46683.1"/>
    <property type="molecule type" value="Genomic_DNA"/>
</dbReference>
<keyword evidence="1" id="KW-0433">Leucine-rich repeat</keyword>
<dbReference type="InterPro" id="IPR001611">
    <property type="entry name" value="Leu-rich_rpt"/>
</dbReference>
<dbReference type="RefSeq" id="WP_115815804.1">
    <property type="nucleotide sequence ID" value="NZ_QRDV01000001.1"/>
</dbReference>
<accession>A0A3D9HB20</accession>
<evidence type="ECO:0000256" key="3">
    <source>
        <dbReference type="ARBA" id="ARBA00022737"/>
    </source>
</evidence>
<dbReference type="SUPFAM" id="SSF52058">
    <property type="entry name" value="L domain-like"/>
    <property type="match status" value="1"/>
</dbReference>
<dbReference type="AlphaFoldDB" id="A0A3D9HB20"/>
<organism evidence="6 7">
    <name type="scientific">Winogradskyella eximia</name>
    <dbReference type="NCBI Taxonomy" id="262006"/>
    <lineage>
        <taxon>Bacteria</taxon>
        <taxon>Pseudomonadati</taxon>
        <taxon>Bacteroidota</taxon>
        <taxon>Flavobacteriia</taxon>
        <taxon>Flavobacteriales</taxon>
        <taxon>Flavobacteriaceae</taxon>
        <taxon>Winogradskyella</taxon>
    </lineage>
</organism>
<dbReference type="InterPro" id="IPR032675">
    <property type="entry name" value="LRR_dom_sf"/>
</dbReference>
<dbReference type="InterPro" id="IPR026444">
    <property type="entry name" value="Secre_tail"/>
</dbReference>
<evidence type="ECO:0000313" key="7">
    <source>
        <dbReference type="Proteomes" id="UP000256980"/>
    </source>
</evidence>
<feature type="domain" description="Secretion system C-terminal sorting" evidence="4">
    <location>
        <begin position="677"/>
        <end position="747"/>
    </location>
</feature>
<dbReference type="OrthoDB" id="1110367at2"/>
<keyword evidence="3" id="KW-0677">Repeat</keyword>
<dbReference type="GO" id="GO:0035591">
    <property type="term" value="F:signaling adaptor activity"/>
    <property type="evidence" value="ECO:0007669"/>
    <property type="project" value="TreeGrafter"/>
</dbReference>
<dbReference type="Pfam" id="PF12799">
    <property type="entry name" value="LRR_4"/>
    <property type="match status" value="1"/>
</dbReference>
<evidence type="ECO:0000313" key="6">
    <source>
        <dbReference type="EMBL" id="RED46683.1"/>
    </source>
</evidence>
<proteinExistence type="predicted"/>